<dbReference type="InterPro" id="IPR050469">
    <property type="entry name" value="Diguanylate_Cyclase"/>
</dbReference>
<dbReference type="GO" id="GO:0000160">
    <property type="term" value="P:phosphorelay signal transduction system"/>
    <property type="evidence" value="ECO:0007669"/>
    <property type="project" value="InterPro"/>
</dbReference>
<organism evidence="4 5">
    <name type="scientific">Photobacterium kishitanii</name>
    <dbReference type="NCBI Taxonomy" id="318456"/>
    <lineage>
        <taxon>Bacteria</taxon>
        <taxon>Pseudomonadati</taxon>
        <taxon>Pseudomonadota</taxon>
        <taxon>Gammaproteobacteria</taxon>
        <taxon>Vibrionales</taxon>
        <taxon>Vibrionaceae</taxon>
        <taxon>Photobacterium</taxon>
    </lineage>
</organism>
<evidence type="ECO:0000313" key="4">
    <source>
        <dbReference type="EMBL" id="PSU99170.1"/>
    </source>
</evidence>
<dbReference type="RefSeq" id="WP_036789899.1">
    <property type="nucleotide sequence ID" value="NZ_JAUZMX010000002.1"/>
</dbReference>
<comment type="cofactor">
    <cofactor evidence="1">
        <name>Mg(2+)</name>
        <dbReference type="ChEBI" id="CHEBI:18420"/>
    </cofactor>
</comment>
<dbReference type="Pfam" id="PF00990">
    <property type="entry name" value="GGDEF"/>
    <property type="match status" value="1"/>
</dbReference>
<dbReference type="NCBIfam" id="TIGR00254">
    <property type="entry name" value="GGDEF"/>
    <property type="match status" value="1"/>
</dbReference>
<dbReference type="SMART" id="SM00267">
    <property type="entry name" value="GGDEF"/>
    <property type="match status" value="1"/>
</dbReference>
<dbReference type="EMBL" id="PYNF01000006">
    <property type="protein sequence ID" value="PSU99170.1"/>
    <property type="molecule type" value="Genomic_DNA"/>
</dbReference>
<dbReference type="GO" id="GO:0043709">
    <property type="term" value="P:cell adhesion involved in single-species biofilm formation"/>
    <property type="evidence" value="ECO:0007669"/>
    <property type="project" value="TreeGrafter"/>
</dbReference>
<dbReference type="InterPro" id="IPR000160">
    <property type="entry name" value="GGDEF_dom"/>
</dbReference>
<evidence type="ECO:0000256" key="2">
    <source>
        <dbReference type="ARBA" id="ARBA00012528"/>
    </source>
</evidence>
<protein>
    <recommendedName>
        <fullName evidence="2">diguanylate cyclase</fullName>
        <ecNumber evidence="2">2.7.7.65</ecNumber>
    </recommendedName>
</protein>
<dbReference type="Proteomes" id="UP000241426">
    <property type="component" value="Unassembled WGS sequence"/>
</dbReference>
<comment type="caution">
    <text evidence="4">The sequence shown here is derived from an EMBL/GenBank/DDBJ whole genome shotgun (WGS) entry which is preliminary data.</text>
</comment>
<dbReference type="GeneID" id="29946655"/>
<comment type="catalytic activity">
    <reaction evidence="3">
        <text>2 GTP = 3',3'-c-di-GMP + 2 diphosphate</text>
        <dbReference type="Rhea" id="RHEA:24898"/>
        <dbReference type="ChEBI" id="CHEBI:33019"/>
        <dbReference type="ChEBI" id="CHEBI:37565"/>
        <dbReference type="ChEBI" id="CHEBI:58805"/>
        <dbReference type="EC" id="2.7.7.65"/>
    </reaction>
</comment>
<dbReference type="EC" id="2.7.7.65" evidence="2"/>
<dbReference type="SMART" id="SM00448">
    <property type="entry name" value="REC"/>
    <property type="match status" value="1"/>
</dbReference>
<accession>A0A0B7JJV1</accession>
<dbReference type="PROSITE" id="PS50887">
    <property type="entry name" value="GGDEF"/>
    <property type="match status" value="1"/>
</dbReference>
<dbReference type="CDD" id="cd00156">
    <property type="entry name" value="REC"/>
    <property type="match status" value="1"/>
</dbReference>
<dbReference type="Gene3D" id="3.40.50.2300">
    <property type="match status" value="1"/>
</dbReference>
<dbReference type="GO" id="GO:0052621">
    <property type="term" value="F:diguanylate cyclase activity"/>
    <property type="evidence" value="ECO:0007669"/>
    <property type="project" value="UniProtKB-EC"/>
</dbReference>
<dbReference type="InterPro" id="IPR043128">
    <property type="entry name" value="Rev_trsase/Diguanyl_cyclase"/>
</dbReference>
<dbReference type="GO" id="GO:1902201">
    <property type="term" value="P:negative regulation of bacterial-type flagellum-dependent cell motility"/>
    <property type="evidence" value="ECO:0007669"/>
    <property type="project" value="TreeGrafter"/>
</dbReference>
<dbReference type="InterPro" id="IPR029787">
    <property type="entry name" value="Nucleotide_cyclase"/>
</dbReference>
<dbReference type="PANTHER" id="PTHR45138">
    <property type="entry name" value="REGULATORY COMPONENTS OF SENSORY TRANSDUCTION SYSTEM"/>
    <property type="match status" value="1"/>
</dbReference>
<dbReference type="PROSITE" id="PS50110">
    <property type="entry name" value="RESPONSE_REGULATORY"/>
    <property type="match status" value="1"/>
</dbReference>
<dbReference type="InterPro" id="IPR011006">
    <property type="entry name" value="CheY-like_superfamily"/>
</dbReference>
<dbReference type="AlphaFoldDB" id="A0A0B7JJV1"/>
<name>A0A0B7JJV1_9GAMM</name>
<dbReference type="Gene3D" id="3.30.70.270">
    <property type="match status" value="1"/>
</dbReference>
<evidence type="ECO:0000256" key="1">
    <source>
        <dbReference type="ARBA" id="ARBA00001946"/>
    </source>
</evidence>
<dbReference type="CDD" id="cd01949">
    <property type="entry name" value="GGDEF"/>
    <property type="match status" value="1"/>
</dbReference>
<evidence type="ECO:0000256" key="3">
    <source>
        <dbReference type="ARBA" id="ARBA00034247"/>
    </source>
</evidence>
<proteinExistence type="predicted"/>
<evidence type="ECO:0000313" key="5">
    <source>
        <dbReference type="Proteomes" id="UP000241426"/>
    </source>
</evidence>
<dbReference type="eggNOG" id="COG3706">
    <property type="taxonomic scope" value="Bacteria"/>
</dbReference>
<gene>
    <name evidence="4" type="ORF">C9J27_09375</name>
</gene>
<dbReference type="PANTHER" id="PTHR45138:SF9">
    <property type="entry name" value="DIGUANYLATE CYCLASE DGCM-RELATED"/>
    <property type="match status" value="1"/>
</dbReference>
<dbReference type="SUPFAM" id="SSF52172">
    <property type="entry name" value="CheY-like"/>
    <property type="match status" value="1"/>
</dbReference>
<accession>A0A2T3KIT5</accession>
<dbReference type="InterPro" id="IPR001789">
    <property type="entry name" value="Sig_transdc_resp-reg_receiver"/>
</dbReference>
<dbReference type="GO" id="GO:0005886">
    <property type="term" value="C:plasma membrane"/>
    <property type="evidence" value="ECO:0007669"/>
    <property type="project" value="TreeGrafter"/>
</dbReference>
<sequence>MGVMRILMADDIASERLYLTACLTNLGHHVKSVSSGAELLKCYSEFQPDLLLIDIEMPEQNGIELVHTIRLQYPEWVPIIFLSGLNEPHVIAKAIDVGGDDYLVKPVNPIILAAKMQAMSRIAVMRQRLEHTTVQLQKVNKLLLEQVNEDPLTKLANRRYLDQKLKEFIALHGRNSLPLTIILLDVDFFKLFNDFQGHIEGDNCLKLLSSNLKKTFNRAGEVCGRYGGEEFIVLICNCDEKQAVKECQRLKDSIQRLAIPHENSLISDQLTVSQGAISWVPTGLELVENLYQAVDTLLYQAKENGRDQFVTSEYPYSLVSHNEN</sequence>
<dbReference type="Pfam" id="PF00072">
    <property type="entry name" value="Response_reg"/>
    <property type="match status" value="1"/>
</dbReference>
<dbReference type="SUPFAM" id="SSF55073">
    <property type="entry name" value="Nucleotide cyclase"/>
    <property type="match status" value="1"/>
</dbReference>
<dbReference type="FunFam" id="3.30.70.270:FF:000001">
    <property type="entry name" value="Diguanylate cyclase domain protein"/>
    <property type="match status" value="1"/>
</dbReference>
<reference evidence="4 5" key="1">
    <citation type="submission" date="2018-01" db="EMBL/GenBank/DDBJ databases">
        <title>Whole genome sequencing of Histamine producing bacteria.</title>
        <authorList>
            <person name="Butler K."/>
        </authorList>
    </citation>
    <scope>NUCLEOTIDE SEQUENCE [LARGE SCALE GENOMIC DNA]</scope>
    <source>
        <strain evidence="4 5">FS-7.2</strain>
    </source>
</reference>